<dbReference type="PANTHER" id="PTHR31303:SF1">
    <property type="entry name" value="CTP-DEPENDENT DIACYLGLYCEROL KINASE 1"/>
    <property type="match status" value="1"/>
</dbReference>
<keyword evidence="1" id="KW-0472">Membrane</keyword>
<dbReference type="EMBL" id="AAWS01000012">
    <property type="protein sequence ID" value="EAY29260.1"/>
    <property type="molecule type" value="Genomic_DNA"/>
</dbReference>
<feature type="transmembrane region" description="Helical" evidence="1">
    <location>
        <begin position="151"/>
        <end position="168"/>
    </location>
</feature>
<keyword evidence="1" id="KW-1133">Transmembrane helix</keyword>
<dbReference type="PANTHER" id="PTHR31303">
    <property type="entry name" value="CTP-DEPENDENT DIACYLGLYCEROL KINASE 1"/>
    <property type="match status" value="1"/>
</dbReference>
<gene>
    <name evidence="2" type="ORF">M23134_02451</name>
</gene>
<organism evidence="2 3">
    <name type="scientific">Microscilla marina ATCC 23134</name>
    <dbReference type="NCBI Taxonomy" id="313606"/>
    <lineage>
        <taxon>Bacteria</taxon>
        <taxon>Pseudomonadati</taxon>
        <taxon>Bacteroidota</taxon>
        <taxon>Cytophagia</taxon>
        <taxon>Cytophagales</taxon>
        <taxon>Microscillaceae</taxon>
        <taxon>Microscilla</taxon>
    </lineage>
</organism>
<dbReference type="AlphaFoldDB" id="A1ZKN4"/>
<dbReference type="InterPro" id="IPR037997">
    <property type="entry name" value="Dgk1-like"/>
</dbReference>
<feature type="transmembrane region" description="Helical" evidence="1">
    <location>
        <begin position="34"/>
        <end position="50"/>
    </location>
</feature>
<dbReference type="RefSeq" id="WP_002696936.1">
    <property type="nucleotide sequence ID" value="NZ_AAWS01000012.1"/>
</dbReference>
<protein>
    <submittedName>
        <fullName evidence="2">Phosphatidate cytidylyltransferase</fullName>
        <ecNumber evidence="2">2.7.7.41</ecNumber>
    </submittedName>
</protein>
<feature type="transmembrane region" description="Helical" evidence="1">
    <location>
        <begin position="56"/>
        <end position="76"/>
    </location>
</feature>
<dbReference type="eggNOG" id="COG0170">
    <property type="taxonomic scope" value="Bacteria"/>
</dbReference>
<evidence type="ECO:0000313" key="3">
    <source>
        <dbReference type="Proteomes" id="UP000004095"/>
    </source>
</evidence>
<dbReference type="GO" id="GO:0004605">
    <property type="term" value="F:phosphatidate cytidylyltransferase activity"/>
    <property type="evidence" value="ECO:0007669"/>
    <property type="project" value="UniProtKB-EC"/>
</dbReference>
<feature type="transmembrane region" description="Helical" evidence="1">
    <location>
        <begin position="6"/>
        <end position="22"/>
    </location>
</feature>
<name>A1ZKN4_MICM2</name>
<keyword evidence="2" id="KW-0808">Transferase</keyword>
<keyword evidence="1" id="KW-0812">Transmembrane</keyword>
<sequence>MNTIYLAIAYLVLFASAEFFYHRLKTRAEITRKYVHIVTGLLTMLFPPLIQNHWLVLLLCSSFLIILLASLYFKLLPSINAVERTTRGSILYPVIVYCCYLMYLSQDQFIFYYIPILILTLCDPMAALVGKHFPRGKYITFGHCKTLSGSAGFFAAAVITSLCLVVGLEQMTLTKTLIITVSVAMVTTIAEALSHKGYDNLTIPFSALAMLMLINHYL</sequence>
<accession>A1ZKN4</accession>
<dbReference type="Proteomes" id="UP000004095">
    <property type="component" value="Unassembled WGS sequence"/>
</dbReference>
<evidence type="ECO:0000256" key="1">
    <source>
        <dbReference type="SAM" id="Phobius"/>
    </source>
</evidence>
<evidence type="ECO:0000313" key="2">
    <source>
        <dbReference type="EMBL" id="EAY29260.1"/>
    </source>
</evidence>
<feature type="transmembrane region" description="Helical" evidence="1">
    <location>
        <begin position="110"/>
        <end position="130"/>
    </location>
</feature>
<dbReference type="EC" id="2.7.7.41" evidence="2"/>
<proteinExistence type="predicted"/>
<comment type="caution">
    <text evidence="2">The sequence shown here is derived from an EMBL/GenBank/DDBJ whole genome shotgun (WGS) entry which is preliminary data.</text>
</comment>
<keyword evidence="3" id="KW-1185">Reference proteome</keyword>
<dbReference type="GO" id="GO:0004143">
    <property type="term" value="F:ATP-dependent diacylglycerol kinase activity"/>
    <property type="evidence" value="ECO:0007669"/>
    <property type="project" value="InterPro"/>
</dbReference>
<dbReference type="OrthoDB" id="1117602at2"/>
<reference evidence="2 3" key="1">
    <citation type="submission" date="2007-01" db="EMBL/GenBank/DDBJ databases">
        <authorList>
            <person name="Haygood M."/>
            <person name="Podell S."/>
            <person name="Anderson C."/>
            <person name="Hopkinson B."/>
            <person name="Roe K."/>
            <person name="Barbeau K."/>
            <person name="Gaasterland T."/>
            <person name="Ferriera S."/>
            <person name="Johnson J."/>
            <person name="Kravitz S."/>
            <person name="Beeson K."/>
            <person name="Sutton G."/>
            <person name="Rogers Y.-H."/>
            <person name="Friedman R."/>
            <person name="Frazier M."/>
            <person name="Venter J.C."/>
        </authorList>
    </citation>
    <scope>NUCLEOTIDE SEQUENCE [LARGE SCALE GENOMIC DNA]</scope>
    <source>
        <strain evidence="2 3">ATCC 23134</strain>
    </source>
</reference>
<keyword evidence="2" id="KW-0548">Nucleotidyltransferase</keyword>